<proteinExistence type="predicted"/>
<organism evidence="1 2">
    <name type="scientific">Penicillium oxalicum (strain 114-2 / CGMCC 5302)</name>
    <name type="common">Penicillium decumbens</name>
    <dbReference type="NCBI Taxonomy" id="933388"/>
    <lineage>
        <taxon>Eukaryota</taxon>
        <taxon>Fungi</taxon>
        <taxon>Dikarya</taxon>
        <taxon>Ascomycota</taxon>
        <taxon>Pezizomycotina</taxon>
        <taxon>Eurotiomycetes</taxon>
        <taxon>Eurotiomycetidae</taxon>
        <taxon>Eurotiales</taxon>
        <taxon>Aspergillaceae</taxon>
        <taxon>Penicillium</taxon>
    </lineage>
</organism>
<keyword evidence="2" id="KW-1185">Reference proteome</keyword>
<dbReference type="Proteomes" id="UP000019376">
    <property type="component" value="Unassembled WGS sequence"/>
</dbReference>
<reference evidence="1 2" key="1">
    <citation type="journal article" date="2013" name="PLoS ONE">
        <title>Genomic and secretomic analyses reveal unique features of the lignocellulolytic enzyme system of Penicillium decumbens.</title>
        <authorList>
            <person name="Liu G."/>
            <person name="Zhang L."/>
            <person name="Wei X."/>
            <person name="Zou G."/>
            <person name="Qin Y."/>
            <person name="Ma L."/>
            <person name="Li J."/>
            <person name="Zheng H."/>
            <person name="Wang S."/>
            <person name="Wang C."/>
            <person name="Xun L."/>
            <person name="Zhao G.-P."/>
            <person name="Zhou Z."/>
            <person name="Qu Y."/>
        </authorList>
    </citation>
    <scope>NUCLEOTIDE SEQUENCE [LARGE SCALE GENOMIC DNA]</scope>
    <source>
        <strain evidence="2">114-2 / CGMCC 5302</strain>
    </source>
</reference>
<evidence type="ECO:0000313" key="2">
    <source>
        <dbReference type="Proteomes" id="UP000019376"/>
    </source>
</evidence>
<dbReference type="HOGENOM" id="CLU_1579064_0_0_1"/>
<dbReference type="EMBL" id="KB644414">
    <property type="protein sequence ID" value="EPS32225.1"/>
    <property type="molecule type" value="Genomic_DNA"/>
</dbReference>
<name>S7ZNG6_PENO1</name>
<sequence>MYAYTALRSGDCRLLSTNLATSPPPSLSFLPSPNPVFCFCLPPASFLVLVTPEALHRLSPSITAFTSSHFSAITAFSSISLSPHHLITAFSFHHRLPCGEASSPSRSPVNPQTALYCPLSFARISPKENRSRRVVRCSDDHSSVHLESRAVPGSLACPRPSRTSPATSD</sequence>
<dbReference type="AlphaFoldDB" id="S7ZNG6"/>
<accession>S7ZNG6</accession>
<gene>
    <name evidence="1" type="ORF">PDE_07185</name>
</gene>
<evidence type="ECO:0000313" key="1">
    <source>
        <dbReference type="EMBL" id="EPS32225.1"/>
    </source>
</evidence>
<protein>
    <submittedName>
        <fullName evidence="1">Uncharacterized protein</fullName>
    </submittedName>
</protein>